<reference evidence="1" key="1">
    <citation type="submission" date="2020-04" db="EMBL/GenBank/DDBJ databases">
        <title>A mysterious 80 nm amoeba virus with a near complete 'ORFan genome' challenges the classification of DNA viruses.</title>
        <authorList>
            <person name="Boratto P.V.M."/>
            <person name="Oliveira G.P."/>
            <person name="Machado T.B."/>
            <person name="Andrade A.C.S.P."/>
            <person name="Baudoin J.P."/>
            <person name="Klose T."/>
            <person name="Azza S."/>
            <person name="Decloquement P."/>
            <person name="Chabriere E."/>
            <person name="Colson P."/>
            <person name="Levasseur A."/>
            <person name="La Scola B."/>
            <person name="Abrahao J.S."/>
        </authorList>
    </citation>
    <scope>NUCLEOTIDE SEQUENCE</scope>
    <source>
        <strain evidence="1">BHMG</strain>
    </source>
</reference>
<evidence type="ECO:0000313" key="1">
    <source>
        <dbReference type="EMBL" id="QKE44426.1"/>
    </source>
</evidence>
<dbReference type="EMBL" id="MT293574">
    <property type="protein sequence ID" value="QKE44426.1"/>
    <property type="molecule type" value="Genomic_DNA"/>
</dbReference>
<accession>A0AAE7B4U8</accession>
<protein>
    <submittedName>
        <fullName evidence="1">Uncharacterized protein</fullName>
    </submittedName>
</protein>
<name>A0AAE7B4U8_9VIRU</name>
<proteinExistence type="predicted"/>
<evidence type="ECO:0000313" key="2">
    <source>
        <dbReference type="Proteomes" id="UP000830293"/>
    </source>
</evidence>
<dbReference type="GeneID" id="80539309"/>
<sequence>MQQRLVAFIAPWNKLRHAKNCKGGQKCHKRWGCRFKLPDCALLLWLFMHDIGGKELAEVYQPFLFYDGTPPTEKASEHMLKLIATCFRWNGWQAAYDDGSSKWLLDEYKDREWATKHHAHNDAPRNVCSDRS</sequence>
<keyword evidence="2" id="KW-1185">Reference proteome</keyword>
<organism evidence="1 2">
    <name type="scientific">Yaravirus sp. 'brasiliensis'</name>
    <dbReference type="NCBI Taxonomy" id="2739681"/>
    <lineage>
        <taxon>Viruses</taxon>
        <taxon>Varidnaviria</taxon>
        <taxon>Bamfordvirae</taxon>
        <taxon>Nucleocytoviricota</taxon>
        <taxon>Mriyaviricetes</taxon>
        <taxon>Yaraviridae</taxon>
        <taxon>Yaravirus</taxon>
        <taxon>Yaravirus brasiliense</taxon>
    </lineage>
</organism>
<dbReference type="Proteomes" id="UP000830293">
    <property type="component" value="Segment"/>
</dbReference>
<dbReference type="KEGG" id="vg:80539309"/>
<dbReference type="RefSeq" id="YP_010800673.1">
    <property type="nucleotide sequence ID" value="NC_076895.1"/>
</dbReference>